<reference evidence="2 3" key="1">
    <citation type="submission" date="2017-10" db="EMBL/GenBank/DDBJ databases">
        <title>Sequencing the genomes of 1000 actinobacteria strains.</title>
        <authorList>
            <person name="Klenk H.-P."/>
        </authorList>
    </citation>
    <scope>NUCLEOTIDE SEQUENCE [LARGE SCALE GENOMIC DNA]</scope>
    <source>
        <strain evidence="2 3">DSM 21798</strain>
    </source>
</reference>
<feature type="region of interest" description="Disordered" evidence="1">
    <location>
        <begin position="65"/>
        <end position="97"/>
    </location>
</feature>
<evidence type="ECO:0000256" key="1">
    <source>
        <dbReference type="SAM" id="MobiDB-lite"/>
    </source>
</evidence>
<dbReference type="Proteomes" id="UP000221369">
    <property type="component" value="Unassembled WGS sequence"/>
</dbReference>
<accession>A0A2A9DTK4</accession>
<dbReference type="AlphaFoldDB" id="A0A2A9DTK4"/>
<dbReference type="RefSeq" id="WP_098406047.1">
    <property type="nucleotide sequence ID" value="NZ_PDJE01000001.1"/>
</dbReference>
<gene>
    <name evidence="2" type="ORF">ATJ78_0381</name>
</gene>
<keyword evidence="3" id="KW-1185">Reference proteome</keyword>
<evidence type="ECO:0000313" key="2">
    <source>
        <dbReference type="EMBL" id="PFG29475.1"/>
    </source>
</evidence>
<dbReference type="InterPro" id="IPR045635">
    <property type="entry name" value="DUF6412"/>
</dbReference>
<protein>
    <submittedName>
        <fullName evidence="2">Uncharacterized protein</fullName>
    </submittedName>
</protein>
<dbReference type="Pfam" id="PF19950">
    <property type="entry name" value="DUF6412"/>
    <property type="match status" value="1"/>
</dbReference>
<comment type="caution">
    <text evidence="2">The sequence shown here is derived from an EMBL/GenBank/DDBJ whole genome shotgun (WGS) entry which is preliminary data.</text>
</comment>
<proteinExistence type="predicted"/>
<sequence>MLQYIEFITRFITAAFELSAANHTLWEFALVAAIGLAGTAVVVTAHSRFAIAVTAGEPFVGRILPPRDTSRMLSQSAPDAAGKPRPRAPGLVTATVA</sequence>
<evidence type="ECO:0000313" key="3">
    <source>
        <dbReference type="Proteomes" id="UP000221369"/>
    </source>
</evidence>
<dbReference type="EMBL" id="PDJE01000001">
    <property type="protein sequence ID" value="PFG29475.1"/>
    <property type="molecule type" value="Genomic_DNA"/>
</dbReference>
<name>A0A2A9DTK4_9MICO</name>
<organism evidence="2 3">
    <name type="scientific">Paramicrobacterium agarici</name>
    <dbReference type="NCBI Taxonomy" id="630514"/>
    <lineage>
        <taxon>Bacteria</taxon>
        <taxon>Bacillati</taxon>
        <taxon>Actinomycetota</taxon>
        <taxon>Actinomycetes</taxon>
        <taxon>Micrococcales</taxon>
        <taxon>Microbacteriaceae</taxon>
        <taxon>Paramicrobacterium</taxon>
    </lineage>
</organism>